<organism evidence="2 3">
    <name type="scientific">Clostridium punense</name>
    <dbReference type="NCBI Taxonomy" id="1054297"/>
    <lineage>
        <taxon>Bacteria</taxon>
        <taxon>Bacillati</taxon>
        <taxon>Bacillota</taxon>
        <taxon>Clostridia</taxon>
        <taxon>Eubacteriales</taxon>
        <taxon>Clostridiaceae</taxon>
        <taxon>Clostridium</taxon>
    </lineage>
</organism>
<reference evidence="2 3" key="1">
    <citation type="submission" date="2021-03" db="EMBL/GenBank/DDBJ databases">
        <title>Genomic Encyclopedia of Type Strains, Phase IV (KMG-IV): sequencing the most valuable type-strain genomes for metagenomic binning, comparative biology and taxonomic classification.</title>
        <authorList>
            <person name="Goeker M."/>
        </authorList>
    </citation>
    <scope>NUCLEOTIDE SEQUENCE [LARGE SCALE GENOMIC DNA]</scope>
    <source>
        <strain evidence="2 3">DSM 28650</strain>
    </source>
</reference>
<dbReference type="PANTHER" id="PTHR43861:SF1">
    <property type="entry name" value="TRANS-ACONITATE 2-METHYLTRANSFERASE"/>
    <property type="match status" value="1"/>
</dbReference>
<keyword evidence="2" id="KW-0808">Transferase</keyword>
<dbReference type="InterPro" id="IPR013216">
    <property type="entry name" value="Methyltransf_11"/>
</dbReference>
<dbReference type="Gene3D" id="3.40.50.150">
    <property type="entry name" value="Vaccinia Virus protein VP39"/>
    <property type="match status" value="1"/>
</dbReference>
<dbReference type="CDD" id="cd02440">
    <property type="entry name" value="AdoMet_MTases"/>
    <property type="match status" value="1"/>
</dbReference>
<sequence length="248" mass="28320">MNNEKIHEVNKDYWNTNTDQWFGVTALPQYGTLFATEEELNLFGNVKGAKLLEIGCGSGHSLKYQGDHGAAELWGLDMSSSQLENAKKYLRENNYTAKLICSPMEEECGIPKDYFDFVYSIYAIGWTTDLENTFVKIASYLKKDGIFIFSWQHPLHSCVSIDEDKLLFGRSYFDEAWFTQPMPGESTALLCSRKVSTYINALSKAGFVIEQMVEQTHSDILNKIEEVSRKIKKAQMLPLSFVFKARKL</sequence>
<evidence type="ECO:0000259" key="1">
    <source>
        <dbReference type="Pfam" id="PF08241"/>
    </source>
</evidence>
<evidence type="ECO:0000313" key="2">
    <source>
        <dbReference type="EMBL" id="MBP2023742.1"/>
    </source>
</evidence>
<name>A0ABS4K7G9_9CLOT</name>
<dbReference type="GO" id="GO:0008168">
    <property type="term" value="F:methyltransferase activity"/>
    <property type="evidence" value="ECO:0007669"/>
    <property type="project" value="UniProtKB-KW"/>
</dbReference>
<protein>
    <submittedName>
        <fullName evidence="2">SAM-dependent methyltransferase</fullName>
    </submittedName>
</protein>
<dbReference type="PANTHER" id="PTHR43861">
    <property type="entry name" value="TRANS-ACONITATE 2-METHYLTRANSFERASE-RELATED"/>
    <property type="match status" value="1"/>
</dbReference>
<dbReference type="Proteomes" id="UP001519308">
    <property type="component" value="Unassembled WGS sequence"/>
</dbReference>
<dbReference type="Pfam" id="PF08241">
    <property type="entry name" value="Methyltransf_11"/>
    <property type="match status" value="1"/>
</dbReference>
<comment type="caution">
    <text evidence="2">The sequence shown here is derived from an EMBL/GenBank/DDBJ whole genome shotgun (WGS) entry which is preliminary data.</text>
</comment>
<dbReference type="GO" id="GO:0032259">
    <property type="term" value="P:methylation"/>
    <property type="evidence" value="ECO:0007669"/>
    <property type="project" value="UniProtKB-KW"/>
</dbReference>
<gene>
    <name evidence="2" type="ORF">J2Z44_003584</name>
</gene>
<dbReference type="SUPFAM" id="SSF53335">
    <property type="entry name" value="S-adenosyl-L-methionine-dependent methyltransferases"/>
    <property type="match status" value="1"/>
</dbReference>
<accession>A0ABS4K7G9</accession>
<feature type="domain" description="Methyltransferase type 11" evidence="1">
    <location>
        <begin position="52"/>
        <end position="149"/>
    </location>
</feature>
<dbReference type="EMBL" id="JAGGLL010000036">
    <property type="protein sequence ID" value="MBP2023742.1"/>
    <property type="molecule type" value="Genomic_DNA"/>
</dbReference>
<proteinExistence type="predicted"/>
<keyword evidence="3" id="KW-1185">Reference proteome</keyword>
<dbReference type="InterPro" id="IPR029063">
    <property type="entry name" value="SAM-dependent_MTases_sf"/>
</dbReference>
<keyword evidence="2" id="KW-0489">Methyltransferase</keyword>
<evidence type="ECO:0000313" key="3">
    <source>
        <dbReference type="Proteomes" id="UP001519308"/>
    </source>
</evidence>
<dbReference type="RefSeq" id="WP_209649887.1">
    <property type="nucleotide sequence ID" value="NZ_JAGGLL010000036.1"/>
</dbReference>